<dbReference type="InterPro" id="IPR012910">
    <property type="entry name" value="Plug_dom"/>
</dbReference>
<dbReference type="Proteomes" id="UP001170954">
    <property type="component" value="Unassembled WGS sequence"/>
</dbReference>
<dbReference type="InterPro" id="IPR008969">
    <property type="entry name" value="CarboxyPept-like_regulatory"/>
</dbReference>
<dbReference type="Gene3D" id="2.170.130.10">
    <property type="entry name" value="TonB-dependent receptor, plug domain"/>
    <property type="match status" value="1"/>
</dbReference>
<keyword evidence="12" id="KW-0675">Receptor</keyword>
<evidence type="ECO:0000256" key="9">
    <source>
        <dbReference type="RuleBase" id="RU003357"/>
    </source>
</evidence>
<dbReference type="SUPFAM" id="SSF49464">
    <property type="entry name" value="Carboxypeptidase regulatory domain-like"/>
    <property type="match status" value="1"/>
</dbReference>
<feature type="domain" description="TonB-dependent receptor plug" evidence="11">
    <location>
        <begin position="240"/>
        <end position="345"/>
    </location>
</feature>
<dbReference type="InterPro" id="IPR023997">
    <property type="entry name" value="TonB-dep_OMP_SusC/RagA_CS"/>
</dbReference>
<keyword evidence="2 8" id="KW-0813">Transport</keyword>
<reference evidence="12" key="1">
    <citation type="submission" date="2020-06" db="EMBL/GenBank/DDBJ databases">
        <authorList>
            <person name="Dong N."/>
        </authorList>
    </citation>
    <scope>NUCLEOTIDE SEQUENCE</scope>
    <source>
        <strain evidence="12">R1692</strain>
    </source>
</reference>
<name>A0ABT7NMI8_9SPHI</name>
<keyword evidence="7 8" id="KW-0998">Cell outer membrane</keyword>
<evidence type="ECO:0000256" key="4">
    <source>
        <dbReference type="ARBA" id="ARBA00022692"/>
    </source>
</evidence>
<dbReference type="RefSeq" id="WP_286651269.1">
    <property type="nucleotide sequence ID" value="NZ_JACAGK010000023.1"/>
</dbReference>
<sequence length="1124" mass="124972">MKNILGKANALWSRLPIPYVPSHRLLNMSIKACYVFAILCCFQAQAKTFSQTLSFRSKSVRLENLFQYIQKESNYLVLYDNNIVKRTKPMTLDAKNLPLNKFLDLILEDQPLSYVIDDKTIFINARKTIPARTTREERIEAKKADRLQRTVSGRVLDDKGAPLVGVTVTEKGTNNGTSTNNEGGFELVVTNNQGILVFSLLGYESIERPIGQQSEFNIALVPSVNDLDEVVVVGYGVQKKVNLTGAVSSVSGKDIQSRPVGQSSAALQGMAPGVTVTQRSGKPGSDGATIRIRGIGTLSNADPLVLIDGVEGSINNIDPNLIESVSILKDAASSSIYGSRAANGVVLVTTKRGTGDKVTLSYNNYFGWQSPTNMPKLVNALDHMLLTNEAYTNVGSSPLYPEDILEAYRKQGDGSSDEYPNTDWQKESLLGSGFQQSHFVTLNAGSNKVRNLASFGYYDQKGLLLNSGFKRYTLRNNLDIEISEKLSAKIDLQFVNPVINSSAQSIDDLFQWMNSIPANQSFRNSNGTWGLGWNGNNPVSAAADGGFATDKKPWGAVNASLIYKPFSWLTAEANYAPKYVNAMNKNFREMVQSYLPDGTKSFAVPQRSALTETRDQEYFNNMRATLTFNKSFIDHHLNWLVGASREDYHKDELKAFRDTYVLPDYPVLNTGSALNQSANGTASEWALQSFFSRINYNFKDRYLLELNARYDGSSRFLKGHRYGFFPSASAGWRFSEESFMQESKSWLNEGKLRASWGRLGNQNIGNYPSVSALDLGSFNMGNAIINTAALNNMSNPIITWESTEEQNIGLDLTLFKNFSLTADYFHRKTSDILLKLDIPLTVGLNAPNQNAGIVENRGWELALNYRSNRDRDFRYDMTFNLSDVKNKILDLRGIANTGLTVHREGYAISSILGYEVEGYFQSQAEIDSHAKQFGTLAPGDLKYKDQNGDGIINESDKLIIGSTVPRMTYSLNANMAYKGIDFGFLLQGVGKADGYLYGAGIQPFTTTGAIGGTIREDNKDRWTPETPNAKYPRLAFGQNNNQQASQFWMKNASYLRVKNVQLGYTLPNSTIDRIGINRLRLFVNGSNLFSFDKFWEGYDVEAPVGVGNYYPQVKVYTFGLDITF</sequence>
<dbReference type="InterPro" id="IPR039426">
    <property type="entry name" value="TonB-dep_rcpt-like"/>
</dbReference>
<dbReference type="Pfam" id="PF07715">
    <property type="entry name" value="Plug"/>
    <property type="match status" value="1"/>
</dbReference>
<keyword evidence="5 9" id="KW-0798">TonB box</keyword>
<dbReference type="InterPro" id="IPR037066">
    <property type="entry name" value="Plug_dom_sf"/>
</dbReference>
<dbReference type="Pfam" id="PF13715">
    <property type="entry name" value="CarbopepD_reg_2"/>
    <property type="match status" value="1"/>
</dbReference>
<keyword evidence="3 8" id="KW-1134">Transmembrane beta strand</keyword>
<dbReference type="Gene3D" id="2.60.40.1120">
    <property type="entry name" value="Carboxypeptidase-like, regulatory domain"/>
    <property type="match status" value="1"/>
</dbReference>
<evidence type="ECO:0000256" key="8">
    <source>
        <dbReference type="PROSITE-ProRule" id="PRU01360"/>
    </source>
</evidence>
<evidence type="ECO:0000256" key="1">
    <source>
        <dbReference type="ARBA" id="ARBA00004571"/>
    </source>
</evidence>
<reference evidence="12" key="2">
    <citation type="journal article" date="2022" name="Sci. Total Environ.">
        <title>Prevalence, transmission, and molecular epidemiology of tet(X)-positive bacteria among humans, animals, and environmental niches in China: An epidemiological, and genomic-based study.</title>
        <authorList>
            <person name="Dong N."/>
            <person name="Zeng Y."/>
            <person name="Cai C."/>
            <person name="Sun C."/>
            <person name="Lu J."/>
            <person name="Liu C."/>
            <person name="Zhou H."/>
            <person name="Sun Q."/>
            <person name="Shu L."/>
            <person name="Wang H."/>
            <person name="Wang Y."/>
            <person name="Wang S."/>
            <person name="Wu C."/>
            <person name="Chan E.W."/>
            <person name="Chen G."/>
            <person name="Shen Z."/>
            <person name="Chen S."/>
            <person name="Zhang R."/>
        </authorList>
    </citation>
    <scope>NUCLEOTIDE SEQUENCE</scope>
    <source>
        <strain evidence="12">R1692</strain>
    </source>
</reference>
<protein>
    <submittedName>
        <fullName evidence="12">TonB-dependent receptor</fullName>
    </submittedName>
</protein>
<dbReference type="NCBIfam" id="TIGR04057">
    <property type="entry name" value="SusC_RagA_signa"/>
    <property type="match status" value="1"/>
</dbReference>
<comment type="similarity">
    <text evidence="8 9">Belongs to the TonB-dependent receptor family.</text>
</comment>
<dbReference type="InterPro" id="IPR000531">
    <property type="entry name" value="Beta-barrel_TonB"/>
</dbReference>
<dbReference type="Pfam" id="PF00593">
    <property type="entry name" value="TonB_dep_Rec_b-barrel"/>
    <property type="match status" value="1"/>
</dbReference>
<dbReference type="Gene3D" id="2.40.170.20">
    <property type="entry name" value="TonB-dependent receptor, beta-barrel domain"/>
    <property type="match status" value="1"/>
</dbReference>
<dbReference type="SUPFAM" id="SSF56935">
    <property type="entry name" value="Porins"/>
    <property type="match status" value="1"/>
</dbReference>
<evidence type="ECO:0000256" key="2">
    <source>
        <dbReference type="ARBA" id="ARBA00022448"/>
    </source>
</evidence>
<evidence type="ECO:0000256" key="5">
    <source>
        <dbReference type="ARBA" id="ARBA00023077"/>
    </source>
</evidence>
<dbReference type="InterPro" id="IPR036942">
    <property type="entry name" value="Beta-barrel_TonB_sf"/>
</dbReference>
<gene>
    <name evidence="12" type="ORF">HX018_09525</name>
</gene>
<accession>A0ABT7NMI8</accession>
<keyword evidence="6 8" id="KW-0472">Membrane</keyword>
<comment type="caution">
    <text evidence="12">The sequence shown here is derived from an EMBL/GenBank/DDBJ whole genome shotgun (WGS) entry which is preliminary data.</text>
</comment>
<evidence type="ECO:0000256" key="7">
    <source>
        <dbReference type="ARBA" id="ARBA00023237"/>
    </source>
</evidence>
<proteinExistence type="inferred from homology"/>
<dbReference type="NCBIfam" id="TIGR04056">
    <property type="entry name" value="OMP_RagA_SusC"/>
    <property type="match status" value="1"/>
</dbReference>
<organism evidence="12 13">
    <name type="scientific">Sphingobacterium hotanense</name>
    <dbReference type="NCBI Taxonomy" id="649196"/>
    <lineage>
        <taxon>Bacteria</taxon>
        <taxon>Pseudomonadati</taxon>
        <taxon>Bacteroidota</taxon>
        <taxon>Sphingobacteriia</taxon>
        <taxon>Sphingobacteriales</taxon>
        <taxon>Sphingobacteriaceae</taxon>
        <taxon>Sphingobacterium</taxon>
    </lineage>
</organism>
<evidence type="ECO:0000256" key="6">
    <source>
        <dbReference type="ARBA" id="ARBA00023136"/>
    </source>
</evidence>
<dbReference type="InterPro" id="IPR023996">
    <property type="entry name" value="TonB-dep_OMP_SusC/RagA"/>
</dbReference>
<keyword evidence="13" id="KW-1185">Reference proteome</keyword>
<comment type="subcellular location">
    <subcellularLocation>
        <location evidence="1 8">Cell outer membrane</location>
        <topology evidence="1 8">Multi-pass membrane protein</topology>
    </subcellularLocation>
</comment>
<dbReference type="PROSITE" id="PS52016">
    <property type="entry name" value="TONB_DEPENDENT_REC_3"/>
    <property type="match status" value="1"/>
</dbReference>
<evidence type="ECO:0000313" key="12">
    <source>
        <dbReference type="EMBL" id="MDM1048476.1"/>
    </source>
</evidence>
<evidence type="ECO:0000259" key="11">
    <source>
        <dbReference type="Pfam" id="PF07715"/>
    </source>
</evidence>
<feature type="domain" description="TonB-dependent receptor-like beta-barrel" evidence="10">
    <location>
        <begin position="523"/>
        <end position="1088"/>
    </location>
</feature>
<keyword evidence="4 8" id="KW-0812">Transmembrane</keyword>
<evidence type="ECO:0000259" key="10">
    <source>
        <dbReference type="Pfam" id="PF00593"/>
    </source>
</evidence>
<evidence type="ECO:0000313" key="13">
    <source>
        <dbReference type="Proteomes" id="UP001170954"/>
    </source>
</evidence>
<evidence type="ECO:0000256" key="3">
    <source>
        <dbReference type="ARBA" id="ARBA00022452"/>
    </source>
</evidence>
<dbReference type="EMBL" id="JACAGK010000023">
    <property type="protein sequence ID" value="MDM1048476.1"/>
    <property type="molecule type" value="Genomic_DNA"/>
</dbReference>